<dbReference type="PANTHER" id="PTHR47506:SF6">
    <property type="entry name" value="HTH-TYPE TRANSCRIPTIONAL REPRESSOR NEMR"/>
    <property type="match status" value="1"/>
</dbReference>
<comment type="caution">
    <text evidence="6">The sequence shown here is derived from an EMBL/GenBank/DDBJ whole genome shotgun (WGS) entry which is preliminary data.</text>
</comment>
<dbReference type="AlphaFoldDB" id="A0A4R9K480"/>
<dbReference type="EMBL" id="RQGD01000023">
    <property type="protein sequence ID" value="TGL59770.1"/>
    <property type="molecule type" value="Genomic_DNA"/>
</dbReference>
<dbReference type="InterPro" id="IPR001647">
    <property type="entry name" value="HTH_TetR"/>
</dbReference>
<keyword evidence="2 4" id="KW-0238">DNA-binding</keyword>
<keyword evidence="3" id="KW-0804">Transcription</keyword>
<dbReference type="GO" id="GO:0003677">
    <property type="term" value="F:DNA binding"/>
    <property type="evidence" value="ECO:0007669"/>
    <property type="project" value="UniProtKB-UniRule"/>
</dbReference>
<dbReference type="PANTHER" id="PTHR47506">
    <property type="entry name" value="TRANSCRIPTIONAL REGULATORY PROTEIN"/>
    <property type="match status" value="1"/>
</dbReference>
<reference evidence="6" key="1">
    <citation type="journal article" date="2019" name="PLoS Negl. Trop. Dis.">
        <title>Revisiting the worldwide diversity of Leptospira species in the environment.</title>
        <authorList>
            <person name="Vincent A.T."/>
            <person name="Schiettekatte O."/>
            <person name="Bourhy P."/>
            <person name="Veyrier F.J."/>
            <person name="Picardeau M."/>
        </authorList>
    </citation>
    <scope>NUCLEOTIDE SEQUENCE [LARGE SCALE GENOMIC DNA]</scope>
    <source>
        <strain evidence="6">201702476</strain>
    </source>
</reference>
<evidence type="ECO:0000313" key="7">
    <source>
        <dbReference type="Proteomes" id="UP000297693"/>
    </source>
</evidence>
<dbReference type="Pfam" id="PF00440">
    <property type="entry name" value="TetR_N"/>
    <property type="match status" value="1"/>
</dbReference>
<dbReference type="OrthoDB" id="9780939at2"/>
<dbReference type="InterPro" id="IPR009057">
    <property type="entry name" value="Homeodomain-like_sf"/>
</dbReference>
<proteinExistence type="predicted"/>
<dbReference type="PROSITE" id="PS01081">
    <property type="entry name" value="HTH_TETR_1"/>
    <property type="match status" value="1"/>
</dbReference>
<evidence type="ECO:0000259" key="5">
    <source>
        <dbReference type="PROSITE" id="PS50977"/>
    </source>
</evidence>
<evidence type="ECO:0000256" key="4">
    <source>
        <dbReference type="PROSITE-ProRule" id="PRU00335"/>
    </source>
</evidence>
<evidence type="ECO:0000313" key="6">
    <source>
        <dbReference type="EMBL" id="TGL59770.1"/>
    </source>
</evidence>
<dbReference type="InterPro" id="IPR023772">
    <property type="entry name" value="DNA-bd_HTH_TetR-type_CS"/>
</dbReference>
<evidence type="ECO:0000256" key="3">
    <source>
        <dbReference type="ARBA" id="ARBA00023163"/>
    </source>
</evidence>
<feature type="domain" description="HTH tetR-type" evidence="5">
    <location>
        <begin position="8"/>
        <end position="68"/>
    </location>
</feature>
<protein>
    <submittedName>
        <fullName evidence="6">TetR/AcrR family transcriptional regulator</fullName>
    </submittedName>
</protein>
<dbReference type="Proteomes" id="UP000297693">
    <property type="component" value="Unassembled WGS sequence"/>
</dbReference>
<name>A0A4R9K480_9LEPT</name>
<feature type="DNA-binding region" description="H-T-H motif" evidence="4">
    <location>
        <begin position="31"/>
        <end position="50"/>
    </location>
</feature>
<keyword evidence="7" id="KW-1185">Reference proteome</keyword>
<evidence type="ECO:0000256" key="1">
    <source>
        <dbReference type="ARBA" id="ARBA00023015"/>
    </source>
</evidence>
<evidence type="ECO:0000256" key="2">
    <source>
        <dbReference type="ARBA" id="ARBA00023125"/>
    </source>
</evidence>
<dbReference type="Gene3D" id="1.10.357.10">
    <property type="entry name" value="Tetracycline Repressor, domain 2"/>
    <property type="match status" value="1"/>
</dbReference>
<keyword evidence="1" id="KW-0805">Transcription regulation</keyword>
<gene>
    <name evidence="6" type="ORF">EHQ58_07820</name>
</gene>
<accession>A0A4R9K480</accession>
<organism evidence="6 7">
    <name type="scientific">Leptospira ognonensis</name>
    <dbReference type="NCBI Taxonomy" id="2484945"/>
    <lineage>
        <taxon>Bacteria</taxon>
        <taxon>Pseudomonadati</taxon>
        <taxon>Spirochaetota</taxon>
        <taxon>Spirochaetia</taxon>
        <taxon>Leptospirales</taxon>
        <taxon>Leptospiraceae</taxon>
        <taxon>Leptospira</taxon>
    </lineage>
</organism>
<dbReference type="SUPFAM" id="SSF46689">
    <property type="entry name" value="Homeodomain-like"/>
    <property type="match status" value="1"/>
</dbReference>
<dbReference type="PRINTS" id="PR00455">
    <property type="entry name" value="HTHTETR"/>
</dbReference>
<dbReference type="PROSITE" id="PS50977">
    <property type="entry name" value="HTH_TETR_2"/>
    <property type="match status" value="1"/>
</dbReference>
<sequence length="187" mass="21142">MPKIVDHVLYREELLNKSLPVFVRKGVSGVSMRDLAGALEISTGTLYHYFPTKEVLFTSMVHYIVKKDAQEIAAISQSSDVLNNLIQFISAKEDHFKNIILLALDVKRHHSQSMELTQIVDDSWNSYVEELTKMFRTDQVPNSGEVFLSFFVGALVLKYSKSKVLSWSELLEGFGQISHFIGNVSKG</sequence>